<evidence type="ECO:0000313" key="1">
    <source>
        <dbReference type="EMBL" id="MBT1138526.1"/>
    </source>
</evidence>
<dbReference type="Proteomes" id="UP000694640">
    <property type="component" value="Unassembled WGS sequence"/>
</dbReference>
<protein>
    <recommendedName>
        <fullName evidence="3">Prophage protein</fullName>
    </recommendedName>
</protein>
<evidence type="ECO:0008006" key="3">
    <source>
        <dbReference type="Google" id="ProtNLM"/>
    </source>
</evidence>
<comment type="caution">
    <text evidence="1">The sequence shown here is derived from an EMBL/GenBank/DDBJ whole genome shotgun (WGS) entry which is preliminary data.</text>
</comment>
<proteinExistence type="predicted"/>
<name>A0ABS5UIY0_9LACO</name>
<organism evidence="1 2">
    <name type="scientific">Lactiplantibacillus argentoratensis</name>
    <dbReference type="NCBI Taxonomy" id="271881"/>
    <lineage>
        <taxon>Bacteria</taxon>
        <taxon>Bacillati</taxon>
        <taxon>Bacillota</taxon>
        <taxon>Bacilli</taxon>
        <taxon>Lactobacillales</taxon>
        <taxon>Lactobacillaceae</taxon>
        <taxon>Lactiplantibacillus</taxon>
    </lineage>
</organism>
<keyword evidence="2" id="KW-1185">Reference proteome</keyword>
<accession>A0ABS5UIY0</accession>
<gene>
    <name evidence="1" type="ORF">JKL17_10395</name>
</gene>
<dbReference type="EMBL" id="JAEQMM010000003">
    <property type="protein sequence ID" value="MBT1138526.1"/>
    <property type="molecule type" value="Genomic_DNA"/>
</dbReference>
<evidence type="ECO:0000313" key="2">
    <source>
        <dbReference type="Proteomes" id="UP000694640"/>
    </source>
</evidence>
<reference evidence="1 2" key="1">
    <citation type="submission" date="2021-01" db="EMBL/GenBank/DDBJ databases">
        <title>High-quality draft genome sequence data of six Lactiplantibacillus plantarum subsp. argentoratensis strains isolated from various Greek sourdoughs.</title>
        <authorList>
            <person name="Syrokou M.K."/>
            <person name="Paramithiotis S."/>
            <person name="Skandamis P.N."/>
            <person name="Drosinos E.H."/>
            <person name="Bosnea L."/>
            <person name="Mataragas M."/>
        </authorList>
    </citation>
    <scope>NUCLEOTIDE SEQUENCE [LARGE SCALE GENOMIC DNA]</scope>
    <source>
        <strain evidence="1 2">LQC 2520</strain>
    </source>
</reference>
<sequence length="54" mass="6158">MYSETVTKTTVDTEVGEMNGYDSWLIDQEEAVEGWHDDEPTEEELIESGVIADY</sequence>